<keyword evidence="11" id="KW-1185">Reference proteome</keyword>
<comment type="caution">
    <text evidence="10">The sequence shown here is derived from an EMBL/GenBank/DDBJ whole genome shotgun (WGS) entry which is preliminary data.</text>
</comment>
<evidence type="ECO:0000256" key="7">
    <source>
        <dbReference type="PROSITE-ProRule" id="PRU10141"/>
    </source>
</evidence>
<feature type="compositionally biased region" description="Low complexity" evidence="8">
    <location>
        <begin position="452"/>
        <end position="466"/>
    </location>
</feature>
<dbReference type="EMBL" id="SJJZ01000002">
    <property type="protein sequence ID" value="TCC07764.1"/>
    <property type="molecule type" value="Genomic_DNA"/>
</dbReference>
<dbReference type="CDD" id="cd14014">
    <property type="entry name" value="STKc_PknB_like"/>
    <property type="match status" value="1"/>
</dbReference>
<dbReference type="InterPro" id="IPR017441">
    <property type="entry name" value="Protein_kinase_ATP_BS"/>
</dbReference>
<reference evidence="10 11" key="1">
    <citation type="submission" date="2019-02" db="EMBL/GenBank/DDBJ databases">
        <title>Kribbella capetownensis sp. nov. and Kribbella speibonae sp. nov., isolated from soil.</title>
        <authorList>
            <person name="Curtis S.M."/>
            <person name="Norton I."/>
            <person name="Everest G.J."/>
            <person name="Meyers P.R."/>
        </authorList>
    </citation>
    <scope>NUCLEOTIDE SEQUENCE [LARGE SCALE GENOMIC DNA]</scope>
    <source>
        <strain evidence="10 11">KCTC 29219</strain>
    </source>
</reference>
<feature type="compositionally biased region" description="Polar residues" evidence="8">
    <location>
        <begin position="343"/>
        <end position="382"/>
    </location>
</feature>
<evidence type="ECO:0000313" key="10">
    <source>
        <dbReference type="EMBL" id="TCC07764.1"/>
    </source>
</evidence>
<keyword evidence="3" id="KW-0808">Transferase</keyword>
<keyword evidence="6 7" id="KW-0067">ATP-binding</keyword>
<dbReference type="Pfam" id="PF00069">
    <property type="entry name" value="Pkinase"/>
    <property type="match status" value="1"/>
</dbReference>
<evidence type="ECO:0000256" key="4">
    <source>
        <dbReference type="ARBA" id="ARBA00022741"/>
    </source>
</evidence>
<dbReference type="SUPFAM" id="SSF56112">
    <property type="entry name" value="Protein kinase-like (PK-like)"/>
    <property type="match status" value="1"/>
</dbReference>
<dbReference type="SMART" id="SM00220">
    <property type="entry name" value="S_TKc"/>
    <property type="match status" value="1"/>
</dbReference>
<evidence type="ECO:0000256" key="5">
    <source>
        <dbReference type="ARBA" id="ARBA00022777"/>
    </source>
</evidence>
<sequence>MLIAERYRLGPSVGRGGMGEVFRATDELLGRVVAVKLLLPSDQNARAGERFQREARAAARLSDPHVVSVYDFGPHDEGFFLVMELVEGRTVAAELAQHGPLPKDRAIDIVEQAAAGLAAAHREDVVHRDVKPGNLLVTADGTVKVADFGIAHLPGEGASTLTATGQIVGSTHYLAPERAKGEQAGKAADVYALGCVLYQLVAGQPPFTAEHPAAILYQHVDTAPTPPSSARPELAGSFEHVLLRMLAKDAADRPSAAEIAGGALRAQLPAGALGLAMSSAAMAANDPVVTATQPPLDVPETPTRTRRKSLLVGGIAVLATGGAVLAGVLLNGNDTRLPPTTEVGPQSSPSTPKPNATATRTASTGANQPDRTKATSARPSQGTSEQVTPSTPTPSTSVTDTSSPGTESPSVPTRSSATPSASTRGTPSTGDSPSSTPTSSTPTTSTPPPETSSPSPQRTETPAAAD</sequence>
<accession>A0A4R0HDU3</accession>
<dbReference type="RefSeq" id="WP_131338551.1">
    <property type="nucleotide sequence ID" value="NZ_SJJZ01000002.1"/>
</dbReference>
<proteinExistence type="predicted"/>
<feature type="domain" description="Protein kinase" evidence="9">
    <location>
        <begin position="7"/>
        <end position="268"/>
    </location>
</feature>
<dbReference type="PANTHER" id="PTHR43289">
    <property type="entry name" value="MITOGEN-ACTIVATED PROTEIN KINASE KINASE KINASE 20-RELATED"/>
    <property type="match status" value="1"/>
</dbReference>
<evidence type="ECO:0000256" key="6">
    <source>
        <dbReference type="ARBA" id="ARBA00022840"/>
    </source>
</evidence>
<dbReference type="PANTHER" id="PTHR43289:SF6">
    <property type="entry name" value="SERINE_THREONINE-PROTEIN KINASE NEKL-3"/>
    <property type="match status" value="1"/>
</dbReference>
<dbReference type="PROSITE" id="PS50011">
    <property type="entry name" value="PROTEIN_KINASE_DOM"/>
    <property type="match status" value="1"/>
</dbReference>
<dbReference type="InterPro" id="IPR008271">
    <property type="entry name" value="Ser/Thr_kinase_AS"/>
</dbReference>
<dbReference type="PROSITE" id="PS00108">
    <property type="entry name" value="PROTEIN_KINASE_ST"/>
    <property type="match status" value="1"/>
</dbReference>
<dbReference type="EC" id="2.7.11.1" evidence="1"/>
<evidence type="ECO:0000256" key="1">
    <source>
        <dbReference type="ARBA" id="ARBA00012513"/>
    </source>
</evidence>
<name>A0A4R0HDU3_9ACTN</name>
<evidence type="ECO:0000313" key="11">
    <source>
        <dbReference type="Proteomes" id="UP000292346"/>
    </source>
</evidence>
<dbReference type="FunFam" id="1.10.510.10:FF:000021">
    <property type="entry name" value="Serine/threonine protein kinase"/>
    <property type="match status" value="1"/>
</dbReference>
<dbReference type="OrthoDB" id="9762169at2"/>
<protein>
    <recommendedName>
        <fullName evidence="1">non-specific serine/threonine protein kinase</fullName>
        <ecNumber evidence="1">2.7.11.1</ecNumber>
    </recommendedName>
</protein>
<feature type="compositionally biased region" description="Low complexity" evidence="8">
    <location>
        <begin position="383"/>
        <end position="444"/>
    </location>
</feature>
<dbReference type="PROSITE" id="PS00107">
    <property type="entry name" value="PROTEIN_KINASE_ATP"/>
    <property type="match status" value="1"/>
</dbReference>
<dbReference type="Gene3D" id="1.10.510.10">
    <property type="entry name" value="Transferase(Phosphotransferase) domain 1"/>
    <property type="match status" value="1"/>
</dbReference>
<evidence type="ECO:0000256" key="2">
    <source>
        <dbReference type="ARBA" id="ARBA00022527"/>
    </source>
</evidence>
<keyword evidence="5 10" id="KW-0418">Kinase</keyword>
<evidence type="ECO:0000256" key="3">
    <source>
        <dbReference type="ARBA" id="ARBA00022679"/>
    </source>
</evidence>
<feature type="region of interest" description="Disordered" evidence="8">
    <location>
        <begin position="336"/>
        <end position="466"/>
    </location>
</feature>
<dbReference type="Gene3D" id="3.30.200.20">
    <property type="entry name" value="Phosphorylase Kinase, domain 1"/>
    <property type="match status" value="1"/>
</dbReference>
<gene>
    <name evidence="10" type="ORF">E0H45_17570</name>
</gene>
<dbReference type="GO" id="GO:0005524">
    <property type="term" value="F:ATP binding"/>
    <property type="evidence" value="ECO:0007669"/>
    <property type="project" value="UniProtKB-UniRule"/>
</dbReference>
<evidence type="ECO:0000256" key="8">
    <source>
        <dbReference type="SAM" id="MobiDB-lite"/>
    </source>
</evidence>
<dbReference type="InterPro" id="IPR011009">
    <property type="entry name" value="Kinase-like_dom_sf"/>
</dbReference>
<dbReference type="GO" id="GO:0004674">
    <property type="term" value="F:protein serine/threonine kinase activity"/>
    <property type="evidence" value="ECO:0007669"/>
    <property type="project" value="UniProtKB-KW"/>
</dbReference>
<keyword evidence="2 10" id="KW-0723">Serine/threonine-protein kinase</keyword>
<dbReference type="InterPro" id="IPR000719">
    <property type="entry name" value="Prot_kinase_dom"/>
</dbReference>
<dbReference type="Proteomes" id="UP000292346">
    <property type="component" value="Unassembled WGS sequence"/>
</dbReference>
<organism evidence="10 11">
    <name type="scientific">Kribbella soli</name>
    <dbReference type="NCBI Taxonomy" id="1124743"/>
    <lineage>
        <taxon>Bacteria</taxon>
        <taxon>Bacillati</taxon>
        <taxon>Actinomycetota</taxon>
        <taxon>Actinomycetes</taxon>
        <taxon>Propionibacteriales</taxon>
        <taxon>Kribbellaceae</taxon>
        <taxon>Kribbella</taxon>
    </lineage>
</organism>
<feature type="binding site" evidence="7">
    <location>
        <position position="36"/>
    </location>
    <ligand>
        <name>ATP</name>
        <dbReference type="ChEBI" id="CHEBI:30616"/>
    </ligand>
</feature>
<dbReference type="AlphaFoldDB" id="A0A4R0HDU3"/>
<evidence type="ECO:0000259" key="9">
    <source>
        <dbReference type="PROSITE" id="PS50011"/>
    </source>
</evidence>
<keyword evidence="4 7" id="KW-0547">Nucleotide-binding</keyword>